<dbReference type="InterPro" id="IPR032710">
    <property type="entry name" value="NTF2-like_dom_sf"/>
</dbReference>
<gene>
    <name evidence="2" type="ORF">GCM10023332_12210</name>
</gene>
<reference evidence="3" key="1">
    <citation type="journal article" date="2019" name="Int. J. Syst. Evol. Microbiol.">
        <title>The Global Catalogue of Microorganisms (GCM) 10K type strain sequencing project: providing services to taxonomists for standard genome sequencing and annotation.</title>
        <authorList>
            <consortium name="The Broad Institute Genomics Platform"/>
            <consortium name="The Broad Institute Genome Sequencing Center for Infectious Disease"/>
            <person name="Wu L."/>
            <person name="Ma J."/>
        </authorList>
    </citation>
    <scope>NUCLEOTIDE SEQUENCE [LARGE SCALE GENOMIC DNA]</scope>
    <source>
        <strain evidence="3">JCM 18392</strain>
    </source>
</reference>
<proteinExistence type="predicted"/>
<name>A0ABP9E1S2_9GAMM</name>
<evidence type="ECO:0008006" key="4">
    <source>
        <dbReference type="Google" id="ProtNLM"/>
    </source>
</evidence>
<sequence length="239" mass="24173">MSSTWIAEEAMQRIRTLSAGLLVLLAALLLSACGDEGDRAGGHNGGTAADGTLPAPEGGSGSVTGMPDAPGPRQVAISGAPPAPAPDALPGDPFELPPLEDNPETGLLAQEDATTVPGDPAGPGPAGVVRDYYAAINAGNYGHAYSLWSDGGRSSGQSPDQFADAFTNVAGIEVQVGELEPAGGTSGSSLVQVPVAFTSTRRDGTVQRYRGTYVLRRPAGDGGPAAWRIASADLREVQP</sequence>
<evidence type="ECO:0000313" key="3">
    <source>
        <dbReference type="Proteomes" id="UP001501323"/>
    </source>
</evidence>
<dbReference type="Proteomes" id="UP001501323">
    <property type="component" value="Unassembled WGS sequence"/>
</dbReference>
<protein>
    <recommendedName>
        <fullName evidence="4">DUF4440 domain-containing protein</fullName>
    </recommendedName>
</protein>
<accession>A0ABP9E1S2</accession>
<organism evidence="2 3">
    <name type="scientific">Luteimonas vadosa</name>
    <dbReference type="NCBI Taxonomy" id="1165507"/>
    <lineage>
        <taxon>Bacteria</taxon>
        <taxon>Pseudomonadati</taxon>
        <taxon>Pseudomonadota</taxon>
        <taxon>Gammaproteobacteria</taxon>
        <taxon>Lysobacterales</taxon>
        <taxon>Lysobacteraceae</taxon>
        <taxon>Luteimonas</taxon>
    </lineage>
</organism>
<dbReference type="EMBL" id="BAABJY010000002">
    <property type="protein sequence ID" value="GAA4861771.1"/>
    <property type="molecule type" value="Genomic_DNA"/>
</dbReference>
<dbReference type="SUPFAM" id="SSF54427">
    <property type="entry name" value="NTF2-like"/>
    <property type="match status" value="1"/>
</dbReference>
<feature type="region of interest" description="Disordered" evidence="1">
    <location>
        <begin position="41"/>
        <end position="105"/>
    </location>
</feature>
<evidence type="ECO:0000313" key="2">
    <source>
        <dbReference type="EMBL" id="GAA4861771.1"/>
    </source>
</evidence>
<evidence type="ECO:0000256" key="1">
    <source>
        <dbReference type="SAM" id="MobiDB-lite"/>
    </source>
</evidence>
<comment type="caution">
    <text evidence="2">The sequence shown here is derived from an EMBL/GenBank/DDBJ whole genome shotgun (WGS) entry which is preliminary data.</text>
</comment>
<keyword evidence="3" id="KW-1185">Reference proteome</keyword>